<reference evidence="4 5" key="1">
    <citation type="submission" date="2024-04" db="EMBL/GenBank/DDBJ databases">
        <title>draft genome sequnece of Paenibacillus filicis.</title>
        <authorList>
            <person name="Kim D.-U."/>
        </authorList>
    </citation>
    <scope>NUCLEOTIDE SEQUENCE [LARGE SCALE GENOMIC DNA]</scope>
    <source>
        <strain evidence="4 5">KACC14197</strain>
    </source>
</reference>
<dbReference type="Pfam" id="PF01547">
    <property type="entry name" value="SBP_bac_1"/>
    <property type="match status" value="1"/>
</dbReference>
<feature type="region of interest" description="Disordered" evidence="1">
    <location>
        <begin position="20"/>
        <end position="51"/>
    </location>
</feature>
<keyword evidence="2" id="KW-0732">Signal</keyword>
<sequence>MKTLKYVTVATAMSLLFAGCTSPQEQPSDKPEEKKQTPSTGTDAPAPPKKVPDPVTLHFYFPGDPPKDQQAVLDEFYNRTKDTLNTKLVFNWVPWDQLKEKIGLKLASGEQVDAVFDAQWNTMPQMISKGTYIQLDSYFNNDKYPGLKKAFPPTYINNNKFIDAKNEEHIYGVPFTRNYGAANTLIIRKDLRVKYGLPDIKSVADLETFFDAVLKNEKGMIPFGVKGSLASLGNWLEPYTKPSDYAAILAGDLLTKFAIHDGKVDVVFHGEDISKLPPPLNDKQSAYVHEITARKWQQKGYMEKDVISQKDDSGFFKSGKFAVIGGDTGSGTLHRELRQAIPGAELEYVSLIPGVTEGKPGALTTDFKAWNFSSIPVTSKNADRVMAFMDWLYADPQNHDLFEYGIEGRHWEAVGSDKFKIPAGADASKAYSFPGYVLTWNPAFVRYPDDFPESGLKIEQYTSKQESFTKSPIAGFTLNAEPIKSELAKVGPEFKKARTIAMLGLTDNYEGVYNEALEKMKKMGLEKIRTEIKKQLEDYLAAQKK</sequence>
<feature type="domain" description="DUF3502" evidence="3">
    <location>
        <begin position="472"/>
        <end position="541"/>
    </location>
</feature>
<dbReference type="Proteomes" id="UP001469365">
    <property type="component" value="Unassembled WGS sequence"/>
</dbReference>
<name>A0ABU9DGC2_9BACL</name>
<evidence type="ECO:0000256" key="1">
    <source>
        <dbReference type="SAM" id="MobiDB-lite"/>
    </source>
</evidence>
<feature type="chain" id="PRO_5046356014" evidence="2">
    <location>
        <begin position="19"/>
        <end position="545"/>
    </location>
</feature>
<evidence type="ECO:0000313" key="5">
    <source>
        <dbReference type="Proteomes" id="UP001469365"/>
    </source>
</evidence>
<protein>
    <submittedName>
        <fullName evidence="4">Extracellular solute-binding protein</fullName>
    </submittedName>
</protein>
<evidence type="ECO:0000259" key="3">
    <source>
        <dbReference type="Pfam" id="PF12010"/>
    </source>
</evidence>
<evidence type="ECO:0000256" key="2">
    <source>
        <dbReference type="SAM" id="SignalP"/>
    </source>
</evidence>
<proteinExistence type="predicted"/>
<dbReference type="SUPFAM" id="SSF53850">
    <property type="entry name" value="Periplasmic binding protein-like II"/>
    <property type="match status" value="1"/>
</dbReference>
<feature type="signal peptide" evidence="2">
    <location>
        <begin position="1"/>
        <end position="18"/>
    </location>
</feature>
<gene>
    <name evidence="4" type="ORF">WMW72_05275</name>
</gene>
<organism evidence="4 5">
    <name type="scientific">Paenibacillus filicis</name>
    <dbReference type="NCBI Taxonomy" id="669464"/>
    <lineage>
        <taxon>Bacteria</taxon>
        <taxon>Bacillati</taxon>
        <taxon>Bacillota</taxon>
        <taxon>Bacilli</taxon>
        <taxon>Bacillales</taxon>
        <taxon>Paenibacillaceae</taxon>
        <taxon>Paenibacillus</taxon>
    </lineage>
</organism>
<dbReference type="Gene3D" id="3.40.190.10">
    <property type="entry name" value="Periplasmic binding protein-like II"/>
    <property type="match status" value="2"/>
</dbReference>
<evidence type="ECO:0000313" key="4">
    <source>
        <dbReference type="EMBL" id="MEK8127321.1"/>
    </source>
</evidence>
<dbReference type="EMBL" id="JBBPCC010000002">
    <property type="protein sequence ID" value="MEK8127321.1"/>
    <property type="molecule type" value="Genomic_DNA"/>
</dbReference>
<dbReference type="InterPro" id="IPR006059">
    <property type="entry name" value="SBP"/>
</dbReference>
<comment type="caution">
    <text evidence="4">The sequence shown here is derived from an EMBL/GenBank/DDBJ whole genome shotgun (WGS) entry which is preliminary data.</text>
</comment>
<dbReference type="Pfam" id="PF12010">
    <property type="entry name" value="DUF3502"/>
    <property type="match status" value="1"/>
</dbReference>
<accession>A0ABU9DGC2</accession>
<dbReference type="PROSITE" id="PS51257">
    <property type="entry name" value="PROKAR_LIPOPROTEIN"/>
    <property type="match status" value="1"/>
</dbReference>
<dbReference type="RefSeq" id="WP_341414585.1">
    <property type="nucleotide sequence ID" value="NZ_JBBPCC010000002.1"/>
</dbReference>
<keyword evidence="5" id="KW-1185">Reference proteome</keyword>
<feature type="compositionally biased region" description="Basic and acidic residues" evidence="1">
    <location>
        <begin position="27"/>
        <end position="36"/>
    </location>
</feature>
<dbReference type="InterPro" id="IPR022627">
    <property type="entry name" value="DUF3502"/>
</dbReference>